<evidence type="ECO:0000313" key="3">
    <source>
        <dbReference type="Proteomes" id="UP000257109"/>
    </source>
</evidence>
<dbReference type="PANTHER" id="PTHR35046">
    <property type="entry name" value="ZINC KNUCKLE (CCHC-TYPE) FAMILY PROTEIN"/>
    <property type="match status" value="1"/>
</dbReference>
<sequence>MEIEDLLHKAIQVERQLKSKSSSKFASFSSFSWRSNWKNSTTLTNHKEDVVAKYSNALPKGKIDIDTSYRSRDIKCFGCQGVEHITSQCPNKRAMIMMDIGEVESESSSDDKMPPLEDCSDVEVVEPVDGVVLDTRCALSIQPKEDGDVKPREHISHTRCLDQGKVCSMILDGGSCINVAICENQIKMRKVKDCEKLEEKKNEITKEKSEQKNEKSKRKESDS</sequence>
<proteinExistence type="predicted"/>
<gene>
    <name evidence="2" type="ORF">CR513_13076</name>
</gene>
<dbReference type="AlphaFoldDB" id="A0A371HKU3"/>
<reference evidence="2" key="1">
    <citation type="submission" date="2018-05" db="EMBL/GenBank/DDBJ databases">
        <title>Draft genome of Mucuna pruriens seed.</title>
        <authorList>
            <person name="Nnadi N.E."/>
            <person name="Vos R."/>
            <person name="Hasami M.H."/>
            <person name="Devisetty U.K."/>
            <person name="Aguiy J.C."/>
        </authorList>
    </citation>
    <scope>NUCLEOTIDE SEQUENCE [LARGE SCALE GENOMIC DNA]</scope>
    <source>
        <strain evidence="2">JCA_2017</strain>
    </source>
</reference>
<dbReference type="PANTHER" id="PTHR35046:SF9">
    <property type="entry name" value="RNA-DIRECTED DNA POLYMERASE"/>
    <property type="match status" value="1"/>
</dbReference>
<dbReference type="OrthoDB" id="695705at2759"/>
<dbReference type="EMBL" id="QJKJ01002321">
    <property type="protein sequence ID" value="RDY03354.1"/>
    <property type="molecule type" value="Genomic_DNA"/>
</dbReference>
<keyword evidence="3" id="KW-1185">Reference proteome</keyword>
<organism evidence="2 3">
    <name type="scientific">Mucuna pruriens</name>
    <name type="common">Velvet bean</name>
    <name type="synonym">Dolichos pruriens</name>
    <dbReference type="NCBI Taxonomy" id="157652"/>
    <lineage>
        <taxon>Eukaryota</taxon>
        <taxon>Viridiplantae</taxon>
        <taxon>Streptophyta</taxon>
        <taxon>Embryophyta</taxon>
        <taxon>Tracheophyta</taxon>
        <taxon>Spermatophyta</taxon>
        <taxon>Magnoliopsida</taxon>
        <taxon>eudicotyledons</taxon>
        <taxon>Gunneridae</taxon>
        <taxon>Pentapetalae</taxon>
        <taxon>rosids</taxon>
        <taxon>fabids</taxon>
        <taxon>Fabales</taxon>
        <taxon>Fabaceae</taxon>
        <taxon>Papilionoideae</taxon>
        <taxon>50 kb inversion clade</taxon>
        <taxon>NPAAA clade</taxon>
        <taxon>indigoferoid/millettioid clade</taxon>
        <taxon>Phaseoleae</taxon>
        <taxon>Mucuna</taxon>
    </lineage>
</organism>
<accession>A0A371HKU3</accession>
<evidence type="ECO:0000313" key="2">
    <source>
        <dbReference type="EMBL" id="RDY03354.1"/>
    </source>
</evidence>
<feature type="region of interest" description="Disordered" evidence="1">
    <location>
        <begin position="198"/>
        <end position="223"/>
    </location>
</feature>
<feature type="non-terminal residue" evidence="2">
    <location>
        <position position="1"/>
    </location>
</feature>
<evidence type="ECO:0008006" key="4">
    <source>
        <dbReference type="Google" id="ProtNLM"/>
    </source>
</evidence>
<dbReference type="Proteomes" id="UP000257109">
    <property type="component" value="Unassembled WGS sequence"/>
</dbReference>
<evidence type="ECO:0000256" key="1">
    <source>
        <dbReference type="SAM" id="MobiDB-lite"/>
    </source>
</evidence>
<comment type="caution">
    <text evidence="2">The sequence shown here is derived from an EMBL/GenBank/DDBJ whole genome shotgun (WGS) entry which is preliminary data.</text>
</comment>
<protein>
    <recommendedName>
        <fullName evidence="4">CCHC-type domain-containing protein</fullName>
    </recommendedName>
</protein>
<name>A0A371HKU3_MUCPR</name>